<dbReference type="InterPro" id="IPR001356">
    <property type="entry name" value="HD"/>
</dbReference>
<feature type="compositionally biased region" description="Polar residues" evidence="12">
    <location>
        <begin position="270"/>
        <end position="301"/>
    </location>
</feature>
<dbReference type="SMART" id="SM00351">
    <property type="entry name" value="PAX"/>
    <property type="match status" value="1"/>
</dbReference>
<dbReference type="PANTHER" id="PTHR45636">
    <property type="entry name" value="PAIRED BOX PROTEIN PAX-6-RELATED-RELATED"/>
    <property type="match status" value="1"/>
</dbReference>
<feature type="region of interest" description="Disordered" evidence="12">
    <location>
        <begin position="561"/>
        <end position="586"/>
    </location>
</feature>
<evidence type="ECO:0000256" key="11">
    <source>
        <dbReference type="RuleBase" id="RU000682"/>
    </source>
</evidence>
<dbReference type="InterPro" id="IPR017970">
    <property type="entry name" value="Homeobox_CS"/>
</dbReference>
<feature type="compositionally biased region" description="Low complexity" evidence="12">
    <location>
        <begin position="666"/>
        <end position="684"/>
    </location>
</feature>
<dbReference type="InterPro" id="IPR043182">
    <property type="entry name" value="PAIRED_DNA-bd_dom"/>
</dbReference>
<feature type="region of interest" description="Disordered" evidence="12">
    <location>
        <begin position="520"/>
        <end position="544"/>
    </location>
</feature>
<feature type="compositionally biased region" description="Polar residues" evidence="12">
    <location>
        <begin position="323"/>
        <end position="341"/>
    </location>
</feature>
<organism evidence="15 17">
    <name type="scientific">Bactrocera dorsalis</name>
    <name type="common">Oriental fruit fly</name>
    <name type="synonym">Dacus dorsalis</name>
    <dbReference type="NCBI Taxonomy" id="27457"/>
    <lineage>
        <taxon>Eukaryota</taxon>
        <taxon>Metazoa</taxon>
        <taxon>Ecdysozoa</taxon>
        <taxon>Arthropoda</taxon>
        <taxon>Hexapoda</taxon>
        <taxon>Insecta</taxon>
        <taxon>Pterygota</taxon>
        <taxon>Neoptera</taxon>
        <taxon>Endopterygota</taxon>
        <taxon>Diptera</taxon>
        <taxon>Brachycera</taxon>
        <taxon>Muscomorpha</taxon>
        <taxon>Tephritoidea</taxon>
        <taxon>Tephritidae</taxon>
        <taxon>Bactrocera</taxon>
        <taxon>Bactrocera</taxon>
    </lineage>
</organism>
<evidence type="ECO:0000256" key="6">
    <source>
        <dbReference type="ARBA" id="ARBA00023125"/>
    </source>
</evidence>
<dbReference type="PROSITE" id="PS00034">
    <property type="entry name" value="PAIRED_1"/>
    <property type="match status" value="1"/>
</dbReference>
<dbReference type="InterPro" id="IPR043565">
    <property type="entry name" value="PAX_fam"/>
</dbReference>
<evidence type="ECO:0000313" key="17">
    <source>
        <dbReference type="RefSeq" id="XP_049316222.1"/>
    </source>
</evidence>
<feature type="DNA-binding region" description="Homeobox" evidence="10">
    <location>
        <begin position="599"/>
        <end position="658"/>
    </location>
</feature>
<dbReference type="RefSeq" id="XP_049316221.1">
    <property type="nucleotide sequence ID" value="XM_049460264.1"/>
</dbReference>
<name>A0ABM3K421_BACDO</name>
<keyword evidence="7 10" id="KW-0371">Homeobox</keyword>
<evidence type="ECO:0000256" key="10">
    <source>
        <dbReference type="PROSITE-ProRule" id="PRU00108"/>
    </source>
</evidence>
<keyword evidence="6 10" id="KW-0238">DNA-binding</keyword>
<comment type="subcellular location">
    <subcellularLocation>
        <location evidence="1 10 11">Nucleus</location>
    </subcellularLocation>
</comment>
<evidence type="ECO:0000256" key="2">
    <source>
        <dbReference type="ARBA" id="ARBA00005733"/>
    </source>
</evidence>
<keyword evidence="9 10" id="KW-0539">Nucleus</keyword>
<dbReference type="SUPFAM" id="SSF46689">
    <property type="entry name" value="Homeodomain-like"/>
    <property type="match status" value="2"/>
</dbReference>
<dbReference type="GeneID" id="105228660"/>
<evidence type="ECO:0000259" key="14">
    <source>
        <dbReference type="PROSITE" id="PS51057"/>
    </source>
</evidence>
<feature type="domain" description="Paired" evidence="14">
    <location>
        <begin position="137"/>
        <end position="263"/>
    </location>
</feature>
<dbReference type="Gene3D" id="1.10.10.10">
    <property type="entry name" value="Winged helix-like DNA-binding domain superfamily/Winged helix DNA-binding domain"/>
    <property type="match status" value="2"/>
</dbReference>
<dbReference type="RefSeq" id="XP_049316222.1">
    <property type="nucleotide sequence ID" value="XM_049460265.1"/>
</dbReference>
<dbReference type="PROSITE" id="PS50071">
    <property type="entry name" value="HOMEOBOX_2"/>
    <property type="match status" value="1"/>
</dbReference>
<feature type="region of interest" description="Disordered" evidence="12">
    <location>
        <begin position="656"/>
        <end position="697"/>
    </location>
</feature>
<keyword evidence="15" id="KW-1185">Reference proteome</keyword>
<evidence type="ECO:0000313" key="16">
    <source>
        <dbReference type="RefSeq" id="XP_049316221.1"/>
    </source>
</evidence>
<evidence type="ECO:0000256" key="9">
    <source>
        <dbReference type="ARBA" id="ARBA00023242"/>
    </source>
</evidence>
<dbReference type="SMART" id="SM00389">
    <property type="entry name" value="HOX"/>
    <property type="match status" value="1"/>
</dbReference>
<evidence type="ECO:0000256" key="5">
    <source>
        <dbReference type="ARBA" id="ARBA00023015"/>
    </source>
</evidence>
<feature type="region of interest" description="Disordered" evidence="12">
    <location>
        <begin position="270"/>
        <end position="356"/>
    </location>
</feature>
<dbReference type="Proteomes" id="UP001652620">
    <property type="component" value="Chromosome 6"/>
</dbReference>
<evidence type="ECO:0000256" key="12">
    <source>
        <dbReference type="SAM" id="MobiDB-lite"/>
    </source>
</evidence>
<dbReference type="Pfam" id="PF00046">
    <property type="entry name" value="Homeodomain"/>
    <property type="match status" value="1"/>
</dbReference>
<feature type="domain" description="Homeobox" evidence="13">
    <location>
        <begin position="597"/>
        <end position="657"/>
    </location>
</feature>
<evidence type="ECO:0000256" key="3">
    <source>
        <dbReference type="ARBA" id="ARBA00022473"/>
    </source>
</evidence>
<dbReference type="PRINTS" id="PR00027">
    <property type="entry name" value="PAIREDBOX"/>
</dbReference>
<evidence type="ECO:0000256" key="4">
    <source>
        <dbReference type="ARBA" id="ARBA00022724"/>
    </source>
</evidence>
<sequence>MFALQPTPSMGAVISPWSGAMIDRIPSLDDMPHKDNVIAMRNLPCLGVGVGSNNSSSGAIGVSSFSGVSVGGGNGGVVGGGVGIGGVGGVITGKSVVAAATAAALDATTSTEEPSIIPHATPSYFATTYYHLGDDECHSGVNQLGGVFVGGRPLPDSTRQKIVELAHSGARPCDISRILQVSNGCVSKILGRYYETGSIRPRAIGGSKPRVATAEVVSKISLYKRECPSIFAWEIRDRLLQECICTNENIPSVSSINRVLRNLAAQKEQQQQHSSLLTNTSNCNGGSVASTNSNPKATNPIGSTTGSGSMGGSSGGSVVDMQLRTTNTPLNSDGSLGSSVNDGGEGDASANRSSVVRDTTADTMYDKLRLLNDHHQLGGLGSLHPSTVTSAQMEATVPAPPHNLHHTQQMQPQIHCDHHQVQPNTHSQSNSHMHVPTATLPTQSHTANTLALTHHHPQHAVVNQCWPPRHYSTSWYSPPLSSGLSSGAVSSGANSVASAEIAAPSKTLASAFATGVQPLSPHSGGRMANGNGGNGSNGSLSSAQVNKYPISDDLMLKKELDGHHSDETGSGEGENSNGGMSNVGANDDDQARLILKRKLQRNRTSFTNDQIDSLEKEFERTHYPDVFARERLAGKIGLPEARIQVWFSNRRAKWRREEKLRNQRRTPSSTGGSSSISATSVTDSPNRSSMNGSGGATVLPSGTRLFFDYFGYATPTTDASIPDDVISTPPLAHNSVSTGDVVAATTVAVRTSVRGSGAGTPDHLGGGQQSLSGSRNASGTSVTNLVSGHSIERSSTGVMGLSATAGSGCAPIGAVHSYHAAVHHTHHLDGSIVPTLSPRLNLNNGFSSSMGTMYPIHHHSTMAMSETYSSMSSFTHPSISPMPGSPISQQRDLTPPSLYQCHMSLRAPLPPPPHHHAMIGSFGIPSVSAGHSSSSAMIGSGCSSSTANTNQQLVSRGYDTTVKSYEQTVGLQPPLSLPTAYSNNVSALPQVTSDSSVSAINCNSGATTTTNLNNTTILSTRNSPCSPISHHLGTPNDGGGSSSTAASTMHNYSQLGYGYATTTASSTVCNNSGGPTVMDTGLSSTSSQNQVGKQQQFFASCFYSPWV</sequence>
<feature type="compositionally biased region" description="Low complexity" evidence="12">
    <location>
        <begin position="573"/>
        <end position="584"/>
    </location>
</feature>
<reference evidence="16 17" key="1">
    <citation type="submission" date="2025-05" db="UniProtKB">
        <authorList>
            <consortium name="RefSeq"/>
        </authorList>
    </citation>
    <scope>IDENTIFICATION</scope>
    <source>
        <tissue evidence="16 17">Adult</tissue>
    </source>
</reference>
<dbReference type="InterPro" id="IPR001523">
    <property type="entry name" value="Paired_dom"/>
</dbReference>
<keyword evidence="3" id="KW-0217">Developmental protein</keyword>
<dbReference type="InterPro" id="IPR009057">
    <property type="entry name" value="Homeodomain-like_sf"/>
</dbReference>
<dbReference type="CDD" id="cd00131">
    <property type="entry name" value="PAX"/>
    <property type="match status" value="1"/>
</dbReference>
<evidence type="ECO:0000313" key="15">
    <source>
        <dbReference type="Proteomes" id="UP001652620"/>
    </source>
</evidence>
<accession>A0ABM3K421</accession>
<dbReference type="CDD" id="cd00086">
    <property type="entry name" value="homeodomain"/>
    <property type="match status" value="1"/>
</dbReference>
<gene>
    <name evidence="16 17" type="primary">LOC105228660</name>
</gene>
<keyword evidence="5" id="KW-0805">Transcription regulation</keyword>
<dbReference type="Gene3D" id="1.10.10.60">
    <property type="entry name" value="Homeodomain-like"/>
    <property type="match status" value="1"/>
</dbReference>
<evidence type="ECO:0000256" key="7">
    <source>
        <dbReference type="ARBA" id="ARBA00023155"/>
    </source>
</evidence>
<evidence type="ECO:0000256" key="8">
    <source>
        <dbReference type="ARBA" id="ARBA00023163"/>
    </source>
</evidence>
<evidence type="ECO:0000256" key="1">
    <source>
        <dbReference type="ARBA" id="ARBA00004123"/>
    </source>
</evidence>
<dbReference type="Pfam" id="PF00292">
    <property type="entry name" value="PAX"/>
    <property type="match status" value="1"/>
</dbReference>
<evidence type="ECO:0000259" key="13">
    <source>
        <dbReference type="PROSITE" id="PS50071"/>
    </source>
</evidence>
<dbReference type="PANTHER" id="PTHR45636:SF41">
    <property type="entry name" value="PAIRED BOX PROTEIN PAX-6-RELATED"/>
    <property type="match status" value="1"/>
</dbReference>
<comment type="similarity">
    <text evidence="2">Belongs to the paired homeobox family.</text>
</comment>
<protein>
    <submittedName>
        <fullName evidence="16 17">Paired box protein Pax-6 isoform X1</fullName>
    </submittedName>
</protein>
<dbReference type="PROSITE" id="PS51057">
    <property type="entry name" value="PAIRED_2"/>
    <property type="match status" value="1"/>
</dbReference>
<dbReference type="InterPro" id="IPR036388">
    <property type="entry name" value="WH-like_DNA-bd_sf"/>
</dbReference>
<feature type="region of interest" description="Disordered" evidence="12">
    <location>
        <begin position="753"/>
        <end position="782"/>
    </location>
</feature>
<keyword evidence="8" id="KW-0804">Transcription</keyword>
<dbReference type="PROSITE" id="PS00027">
    <property type="entry name" value="HOMEOBOX_1"/>
    <property type="match status" value="1"/>
</dbReference>
<proteinExistence type="inferred from homology"/>
<keyword evidence="4" id="KW-0563">Paired box</keyword>